<keyword evidence="4" id="KW-1185">Reference proteome</keyword>
<feature type="compositionally biased region" description="Basic and acidic residues" evidence="1">
    <location>
        <begin position="308"/>
        <end position="317"/>
    </location>
</feature>
<feature type="region of interest" description="Disordered" evidence="1">
    <location>
        <begin position="373"/>
        <end position="396"/>
    </location>
</feature>
<feature type="region of interest" description="Disordered" evidence="1">
    <location>
        <begin position="411"/>
        <end position="527"/>
    </location>
</feature>
<dbReference type="SUPFAM" id="SSF82171">
    <property type="entry name" value="DPP6 N-terminal domain-like"/>
    <property type="match status" value="1"/>
</dbReference>
<keyword evidence="2" id="KW-0472">Membrane</keyword>
<keyword evidence="2" id="KW-0812">Transmembrane</keyword>
<dbReference type="EMBL" id="AP022870">
    <property type="protein sequence ID" value="BCB82413.1"/>
    <property type="molecule type" value="Genomic_DNA"/>
</dbReference>
<evidence type="ECO:0000313" key="4">
    <source>
        <dbReference type="Proteomes" id="UP000502508"/>
    </source>
</evidence>
<evidence type="ECO:0000256" key="2">
    <source>
        <dbReference type="SAM" id="Phobius"/>
    </source>
</evidence>
<keyword evidence="2" id="KW-1133">Transmembrane helix</keyword>
<evidence type="ECO:0000256" key="1">
    <source>
        <dbReference type="SAM" id="MobiDB-lite"/>
    </source>
</evidence>
<dbReference type="Proteomes" id="UP000502508">
    <property type="component" value="Chromosome"/>
</dbReference>
<feature type="compositionally biased region" description="Basic and acidic residues" evidence="1">
    <location>
        <begin position="416"/>
        <end position="435"/>
    </location>
</feature>
<accession>A0A6F8Y8R6</accession>
<feature type="region of interest" description="Disordered" evidence="1">
    <location>
        <begin position="298"/>
        <end position="332"/>
    </location>
</feature>
<organism evidence="3 4">
    <name type="scientific">Phytohabitans flavus</name>
    <dbReference type="NCBI Taxonomy" id="1076124"/>
    <lineage>
        <taxon>Bacteria</taxon>
        <taxon>Bacillati</taxon>
        <taxon>Actinomycetota</taxon>
        <taxon>Actinomycetes</taxon>
        <taxon>Micromonosporales</taxon>
        <taxon>Micromonosporaceae</taxon>
    </lineage>
</organism>
<reference evidence="3 4" key="1">
    <citation type="submission" date="2020-03" db="EMBL/GenBank/DDBJ databases">
        <title>Whole genome shotgun sequence of Phytohabitans flavus NBRC 107702.</title>
        <authorList>
            <person name="Komaki H."/>
            <person name="Tamura T."/>
        </authorList>
    </citation>
    <scope>NUCLEOTIDE SEQUENCE [LARGE SCALE GENOMIC DNA]</scope>
    <source>
        <strain evidence="3 4">NBRC 107702</strain>
    </source>
</reference>
<gene>
    <name evidence="3" type="ORF">Pflav_088230</name>
</gene>
<feature type="compositionally biased region" description="Gly residues" evidence="1">
    <location>
        <begin position="505"/>
        <end position="520"/>
    </location>
</feature>
<reference evidence="3 4" key="2">
    <citation type="submission" date="2020-03" db="EMBL/GenBank/DDBJ databases">
        <authorList>
            <person name="Ichikawa N."/>
            <person name="Kimura A."/>
            <person name="Kitahashi Y."/>
            <person name="Uohara A."/>
        </authorList>
    </citation>
    <scope>NUCLEOTIDE SEQUENCE [LARGE SCALE GENOMIC DNA]</scope>
    <source>
        <strain evidence="3 4">NBRC 107702</strain>
    </source>
</reference>
<evidence type="ECO:0000313" key="3">
    <source>
        <dbReference type="EMBL" id="BCB82413.1"/>
    </source>
</evidence>
<feature type="transmembrane region" description="Helical" evidence="2">
    <location>
        <begin position="342"/>
        <end position="365"/>
    </location>
</feature>
<protein>
    <submittedName>
        <fullName evidence="3">Uncharacterized protein</fullName>
    </submittedName>
</protein>
<feature type="compositionally biased region" description="Gly residues" evidence="1">
    <location>
        <begin position="452"/>
        <end position="490"/>
    </location>
</feature>
<sequence>MRAACDTNLMRRLVSSVVVALGLVGVGLAAFPAPAVAAGKKVCTIEDSKLDELSGLVATSGGYITINDSSESANRKRVFYLDGKCTVTKNVQYTGSGPRDTEDLAISPDGKTLWIADVGDNPEASERRSSVALWTMPVGGGSRPTLHRVAYPGGKHHDAEALLIGANNTPIIITKTGGKAELYSPSAALKADNNTPVPLKKVGEVTLPKTETDNPFGAVGRLTVTGAARAPDGSRVVLRTYADAFEFDVAGGDVVKALTTGEPRVTPLDSDVFGEAIAYSADGKTFVTVSDLGRLDQNTSNDMFRYTPSKDKPKEPVAADLQGGTSGGSGRSWTDDLTIGDITAMVAVVGVIGALLVGAGIFGILRARRRAADEPAPLKGGPQDSPSGSIGRTSGAASVASASASVDKGFGYDEASWDRRPGGFDDGYRSGRPDDDYQPAGNTYGSARPASSGGGGGVYGGSGAKGGGGVYGGGNGNGNGGGNVYGGGGQSRPPRESPPVTGGTHSSGGVYGRPQGGGGTYPPDERY</sequence>
<proteinExistence type="predicted"/>
<dbReference type="KEGG" id="pfla:Pflav_088230"/>
<dbReference type="AlphaFoldDB" id="A0A6F8Y8R6"/>
<name>A0A6F8Y8R6_9ACTN</name>